<evidence type="ECO:0000256" key="6">
    <source>
        <dbReference type="ARBA" id="ARBA00008391"/>
    </source>
</evidence>
<evidence type="ECO:0000313" key="18">
    <source>
        <dbReference type="EMBL" id="ASB42813.1"/>
    </source>
</evidence>
<dbReference type="Pfam" id="PF00156">
    <property type="entry name" value="Pribosyltran"/>
    <property type="match status" value="1"/>
</dbReference>
<evidence type="ECO:0000256" key="10">
    <source>
        <dbReference type="ARBA" id="ARBA00022723"/>
    </source>
</evidence>
<dbReference type="EC" id="2.4.2.8" evidence="16"/>
<dbReference type="Proteomes" id="UP000596035">
    <property type="component" value="Chromosome"/>
</dbReference>
<evidence type="ECO:0000256" key="7">
    <source>
        <dbReference type="ARBA" id="ARBA00022490"/>
    </source>
</evidence>
<name>A0A1Z2XWL8_9FIRM</name>
<dbReference type="GO" id="GO:0000287">
    <property type="term" value="F:magnesium ion binding"/>
    <property type="evidence" value="ECO:0007669"/>
    <property type="project" value="TreeGrafter"/>
</dbReference>
<dbReference type="GO" id="GO:0052657">
    <property type="term" value="F:guanine phosphoribosyltransferase activity"/>
    <property type="evidence" value="ECO:0007669"/>
    <property type="project" value="UniProtKB-ARBA"/>
</dbReference>
<comment type="cofactor">
    <cofactor evidence="1 16">
        <name>Mg(2+)</name>
        <dbReference type="ChEBI" id="CHEBI:18420"/>
    </cofactor>
</comment>
<evidence type="ECO:0000256" key="4">
    <source>
        <dbReference type="ARBA" id="ARBA00004669"/>
    </source>
</evidence>
<dbReference type="GO" id="GO:0006166">
    <property type="term" value="P:purine ribonucleoside salvage"/>
    <property type="evidence" value="ECO:0007669"/>
    <property type="project" value="UniProtKB-KW"/>
</dbReference>
<feature type="domain" description="Phosphoribosyltransferase" evidence="17">
    <location>
        <begin position="8"/>
        <end position="159"/>
    </location>
</feature>
<comment type="function">
    <text evidence="2">Purine salvage pathway enzyme that catalyzes the transfer of the ribosyl-5-phosphate group from 5-phospho-alpha-D-ribose 1-diphosphate (PRPP) to the N9 position of the 6-oxopurines hypoxanthine and guanine to form the corresponding ribonucleotides IMP (inosine 5'-monophosphate) and GMP (guanosine 5'-monophosphate), with the release of PPi.</text>
</comment>
<keyword evidence="12 16" id="KW-0547">Nucleotide-binding</keyword>
<protein>
    <recommendedName>
        <fullName evidence="16">Hypoxanthine phosphoribosyltransferase</fullName>
        <ecNumber evidence="16">2.4.2.8</ecNumber>
    </recommendedName>
</protein>
<evidence type="ECO:0000313" key="19">
    <source>
        <dbReference type="EMBL" id="QQR32039.1"/>
    </source>
</evidence>
<dbReference type="FunFam" id="3.40.50.2020:FF:000006">
    <property type="entry name" value="Hypoxanthine phosphoribosyltransferase"/>
    <property type="match status" value="1"/>
</dbReference>
<keyword evidence="13 16" id="KW-0460">Magnesium</keyword>
<evidence type="ECO:0000256" key="13">
    <source>
        <dbReference type="ARBA" id="ARBA00022842"/>
    </source>
</evidence>
<comment type="similarity">
    <text evidence="6 16">Belongs to the purine/pyrimidine phosphoribosyltransferase family.</text>
</comment>
<dbReference type="PANTHER" id="PTHR43340:SF1">
    <property type="entry name" value="HYPOXANTHINE PHOSPHORIBOSYLTRANSFERASE"/>
    <property type="match status" value="1"/>
</dbReference>
<evidence type="ECO:0000256" key="15">
    <source>
        <dbReference type="ARBA" id="ARBA00049402"/>
    </source>
</evidence>
<dbReference type="EMBL" id="CP021422">
    <property type="protein sequence ID" value="ASB42813.1"/>
    <property type="molecule type" value="Genomic_DNA"/>
</dbReference>
<dbReference type="InterPro" id="IPR000836">
    <property type="entry name" value="PRTase_dom"/>
</dbReference>
<sequence length="178" mass="20112">MLDDIQRELFTKEELAAIVSRIGREISWDYRGKNLLMVSVLKGSVVFMADLMRAVTEPLSIDFMVVSSYGKGVKTSGVVKIVLDLNIPLEEYDLLIVEDILDSGKTLSYLREVLEARNPKSIRICTLFDKPERREADVTPDYVGARIPDAFIVGYGLDYAGKYRNLPFVGVLKPEIYE</sequence>
<comment type="catalytic activity">
    <reaction evidence="14">
        <text>GMP + diphosphate = guanine + 5-phospho-alpha-D-ribose 1-diphosphate</text>
        <dbReference type="Rhea" id="RHEA:25424"/>
        <dbReference type="ChEBI" id="CHEBI:16235"/>
        <dbReference type="ChEBI" id="CHEBI:33019"/>
        <dbReference type="ChEBI" id="CHEBI:58017"/>
        <dbReference type="ChEBI" id="CHEBI:58115"/>
        <dbReference type="EC" id="2.4.2.8"/>
    </reaction>
    <physiologicalReaction direction="right-to-left" evidence="14">
        <dbReference type="Rhea" id="RHEA:25426"/>
    </physiologicalReaction>
</comment>
<dbReference type="GO" id="GO:0046100">
    <property type="term" value="P:hypoxanthine metabolic process"/>
    <property type="evidence" value="ECO:0007669"/>
    <property type="project" value="TreeGrafter"/>
</dbReference>
<evidence type="ECO:0000256" key="9">
    <source>
        <dbReference type="ARBA" id="ARBA00022679"/>
    </source>
</evidence>
<dbReference type="GO" id="GO:0004422">
    <property type="term" value="F:hypoxanthine phosphoribosyltransferase activity"/>
    <property type="evidence" value="ECO:0007669"/>
    <property type="project" value="InterPro"/>
</dbReference>
<evidence type="ECO:0000256" key="2">
    <source>
        <dbReference type="ARBA" id="ARBA00002049"/>
    </source>
</evidence>
<comment type="subcellular location">
    <subcellularLocation>
        <location evidence="3 16">Cytoplasm</location>
    </subcellularLocation>
</comment>
<evidence type="ECO:0000256" key="16">
    <source>
        <dbReference type="RuleBase" id="RU364099"/>
    </source>
</evidence>
<dbReference type="CDD" id="cd06223">
    <property type="entry name" value="PRTases_typeI"/>
    <property type="match status" value="1"/>
</dbReference>
<comment type="pathway">
    <text evidence="4 16">Purine metabolism; IMP biosynthesis via salvage pathway; IMP from hypoxanthine: step 1/1.</text>
</comment>
<keyword evidence="11 16" id="KW-0660">Purine salvage</keyword>
<dbReference type="InterPro" id="IPR005904">
    <property type="entry name" value="Hxn_phspho_trans"/>
</dbReference>
<gene>
    <name evidence="19" type="primary">hpt</name>
    <name evidence="18" type="ORF">ADH66_17720</name>
    <name evidence="19" type="ORF">I5Q82_08120</name>
</gene>
<dbReference type="Proteomes" id="UP000196710">
    <property type="component" value="Chromosome"/>
</dbReference>
<evidence type="ECO:0000256" key="8">
    <source>
        <dbReference type="ARBA" id="ARBA00022676"/>
    </source>
</evidence>
<dbReference type="AlphaFoldDB" id="A0A1Z2XWL8"/>
<comment type="pathway">
    <text evidence="5">Purine metabolism; GMP biosynthesis via salvage pathway; GMP from guanine: step 1/1.</text>
</comment>
<evidence type="ECO:0000256" key="3">
    <source>
        <dbReference type="ARBA" id="ARBA00004496"/>
    </source>
</evidence>
<keyword evidence="8 16" id="KW-0328">Glycosyltransferase</keyword>
<keyword evidence="9 16" id="KW-0808">Transferase</keyword>
<proteinExistence type="inferred from homology"/>
<evidence type="ECO:0000259" key="17">
    <source>
        <dbReference type="Pfam" id="PF00156"/>
    </source>
</evidence>
<reference evidence="18" key="1">
    <citation type="journal article" date="2017" name="Genome Announc.">
        <title>High-Quality Whole-Genome Sequences of the Oligo-Mouse-Microbiota Bacterial Community.</title>
        <authorList>
            <person name="Garzetti D."/>
            <person name="Brugiroux S."/>
            <person name="Bunk B."/>
            <person name="Pukall R."/>
            <person name="McCoy K.D."/>
            <person name="Macpherson A.J."/>
            <person name="Stecher B."/>
        </authorList>
    </citation>
    <scope>NUCLEOTIDE SEQUENCE</scope>
    <source>
        <strain evidence="18">KB18</strain>
    </source>
</reference>
<evidence type="ECO:0000256" key="14">
    <source>
        <dbReference type="ARBA" id="ARBA00048811"/>
    </source>
</evidence>
<dbReference type="Gene3D" id="3.40.50.2020">
    <property type="match status" value="1"/>
</dbReference>
<dbReference type="GO" id="GO:0032263">
    <property type="term" value="P:GMP salvage"/>
    <property type="evidence" value="ECO:0007669"/>
    <property type="project" value="TreeGrafter"/>
</dbReference>
<dbReference type="GO" id="GO:0032264">
    <property type="term" value="P:IMP salvage"/>
    <property type="evidence" value="ECO:0007669"/>
    <property type="project" value="UniProtKB-UniPathway"/>
</dbReference>
<keyword evidence="20" id="KW-1185">Reference proteome</keyword>
<reference evidence="19 21" key="3">
    <citation type="submission" date="2020-11" db="EMBL/GenBank/DDBJ databases">
        <title>Closed and high quality bacterial genomes of the OMM12 community.</title>
        <authorList>
            <person name="Marbouty M."/>
            <person name="Lamy-Besnier Q."/>
            <person name="Debarbieux L."/>
            <person name="Koszul R."/>
        </authorList>
    </citation>
    <scope>NUCLEOTIDE SEQUENCE [LARGE SCALE GENOMIC DNA]</scope>
    <source>
        <strain evidence="19 21">KB18</strain>
    </source>
</reference>
<evidence type="ECO:0000256" key="5">
    <source>
        <dbReference type="ARBA" id="ARBA00004676"/>
    </source>
</evidence>
<dbReference type="GO" id="GO:0005829">
    <property type="term" value="C:cytosol"/>
    <property type="evidence" value="ECO:0007669"/>
    <property type="project" value="TreeGrafter"/>
</dbReference>
<dbReference type="SUPFAM" id="SSF53271">
    <property type="entry name" value="PRTase-like"/>
    <property type="match status" value="1"/>
</dbReference>
<dbReference type="InterPro" id="IPR050408">
    <property type="entry name" value="HGPRT"/>
</dbReference>
<dbReference type="InterPro" id="IPR029057">
    <property type="entry name" value="PRTase-like"/>
</dbReference>
<evidence type="ECO:0000313" key="21">
    <source>
        <dbReference type="Proteomes" id="UP000596035"/>
    </source>
</evidence>
<reference evidence="20" key="2">
    <citation type="submission" date="2017-05" db="EMBL/GenBank/DDBJ databases">
        <title>Improved OligoMM genomes.</title>
        <authorList>
            <person name="Garzetti D."/>
        </authorList>
    </citation>
    <scope>NUCLEOTIDE SEQUENCE [LARGE SCALE GENOMIC DNA]</scope>
    <source>
        <strain evidence="20">KB18</strain>
    </source>
</reference>
<dbReference type="GO" id="GO:0006178">
    <property type="term" value="P:guanine salvage"/>
    <property type="evidence" value="ECO:0007669"/>
    <property type="project" value="TreeGrafter"/>
</dbReference>
<dbReference type="KEGG" id="amur:ADH66_17720"/>
<dbReference type="NCBIfam" id="TIGR01203">
    <property type="entry name" value="HGPRTase"/>
    <property type="match status" value="1"/>
</dbReference>
<dbReference type="PANTHER" id="PTHR43340">
    <property type="entry name" value="HYPOXANTHINE-GUANINE PHOSPHORIBOSYLTRANSFERASE"/>
    <property type="match status" value="1"/>
</dbReference>
<evidence type="ECO:0000256" key="1">
    <source>
        <dbReference type="ARBA" id="ARBA00001946"/>
    </source>
</evidence>
<accession>A0A1Z2XWL8</accession>
<comment type="catalytic activity">
    <reaction evidence="15">
        <text>IMP + diphosphate = hypoxanthine + 5-phospho-alpha-D-ribose 1-diphosphate</text>
        <dbReference type="Rhea" id="RHEA:17973"/>
        <dbReference type="ChEBI" id="CHEBI:17368"/>
        <dbReference type="ChEBI" id="CHEBI:33019"/>
        <dbReference type="ChEBI" id="CHEBI:58017"/>
        <dbReference type="ChEBI" id="CHEBI:58053"/>
        <dbReference type="EC" id="2.4.2.8"/>
    </reaction>
    <physiologicalReaction direction="right-to-left" evidence="15">
        <dbReference type="Rhea" id="RHEA:17975"/>
    </physiologicalReaction>
</comment>
<organism evidence="19 21">
    <name type="scientific">Acutalibacter muris</name>
    <dbReference type="NCBI Taxonomy" id="1796620"/>
    <lineage>
        <taxon>Bacteria</taxon>
        <taxon>Bacillati</taxon>
        <taxon>Bacillota</taxon>
        <taxon>Clostridia</taxon>
        <taxon>Eubacteriales</taxon>
        <taxon>Acutalibacteraceae</taxon>
        <taxon>Acutalibacter</taxon>
    </lineage>
</organism>
<dbReference type="GO" id="GO:0000166">
    <property type="term" value="F:nucleotide binding"/>
    <property type="evidence" value="ECO:0007669"/>
    <property type="project" value="UniProtKB-KW"/>
</dbReference>
<dbReference type="EMBL" id="CP065321">
    <property type="protein sequence ID" value="QQR32039.1"/>
    <property type="molecule type" value="Genomic_DNA"/>
</dbReference>
<evidence type="ECO:0000256" key="12">
    <source>
        <dbReference type="ARBA" id="ARBA00022741"/>
    </source>
</evidence>
<evidence type="ECO:0000313" key="20">
    <source>
        <dbReference type="Proteomes" id="UP000196710"/>
    </source>
</evidence>
<evidence type="ECO:0000256" key="11">
    <source>
        <dbReference type="ARBA" id="ARBA00022726"/>
    </source>
</evidence>
<keyword evidence="7 16" id="KW-0963">Cytoplasm</keyword>
<keyword evidence="10 16" id="KW-0479">Metal-binding</keyword>